<organism evidence="1">
    <name type="scientific">viral metagenome</name>
    <dbReference type="NCBI Taxonomy" id="1070528"/>
    <lineage>
        <taxon>unclassified sequences</taxon>
        <taxon>metagenomes</taxon>
        <taxon>organismal metagenomes</taxon>
    </lineage>
</organism>
<accession>A0A6C0LAH6</accession>
<name>A0A6C0LAH6_9ZZZZ</name>
<dbReference type="AlphaFoldDB" id="A0A6C0LAH6"/>
<protein>
    <submittedName>
        <fullName evidence="1">Uncharacterized protein</fullName>
    </submittedName>
</protein>
<proteinExistence type="predicted"/>
<sequence>MDIITTEYSLGIKILTNNKAHTTACINGVCQAFNKMTAEENTRHREEYYLWYLPEQIENTIYNKVFSMLKNPHNVKVYKKPEEYEADLEKLAMKINKNGCYDNIIAKIVNLYEENGREFDMSRNSTSSCYIFGILMKECYDFLKNHMKREITKKDYDIEDEDIDCMIVKYKWSCRGY</sequence>
<reference evidence="1" key="1">
    <citation type="journal article" date="2020" name="Nature">
        <title>Giant virus diversity and host interactions through global metagenomics.</title>
        <authorList>
            <person name="Schulz F."/>
            <person name="Roux S."/>
            <person name="Paez-Espino D."/>
            <person name="Jungbluth S."/>
            <person name="Walsh D.A."/>
            <person name="Denef V.J."/>
            <person name="McMahon K.D."/>
            <person name="Konstantinidis K.T."/>
            <person name="Eloe-Fadrosh E.A."/>
            <person name="Kyrpides N.C."/>
            <person name="Woyke T."/>
        </authorList>
    </citation>
    <scope>NUCLEOTIDE SEQUENCE</scope>
    <source>
        <strain evidence="1">GVMAG-M-3300027769-26</strain>
    </source>
</reference>
<dbReference type="EMBL" id="MN740466">
    <property type="protein sequence ID" value="QHU27966.1"/>
    <property type="molecule type" value="Genomic_DNA"/>
</dbReference>
<evidence type="ECO:0000313" key="1">
    <source>
        <dbReference type="EMBL" id="QHU27966.1"/>
    </source>
</evidence>